<sequence>MSAEKKALSGIVAEWVEELLRGICKEHEVKILKGHVSKDHLDLFVSVLPHLAISKVVQYLKSKSLQKLLSENKDLSKAFLGMAYMRLGLLCSNFG</sequence>
<organism evidence="2 3">
    <name type="scientific">Rhodocytophaga rosea</name>
    <dbReference type="NCBI Taxonomy" id="2704465"/>
    <lineage>
        <taxon>Bacteria</taxon>
        <taxon>Pseudomonadati</taxon>
        <taxon>Bacteroidota</taxon>
        <taxon>Cytophagia</taxon>
        <taxon>Cytophagales</taxon>
        <taxon>Rhodocytophagaceae</taxon>
        <taxon>Rhodocytophaga</taxon>
    </lineage>
</organism>
<dbReference type="GO" id="GO:0003677">
    <property type="term" value="F:DNA binding"/>
    <property type="evidence" value="ECO:0007669"/>
    <property type="project" value="InterPro"/>
</dbReference>
<accession>A0A6C0GXC1</accession>
<evidence type="ECO:0000313" key="3">
    <source>
        <dbReference type="Proteomes" id="UP000480178"/>
    </source>
</evidence>
<dbReference type="Gene3D" id="3.30.70.1290">
    <property type="entry name" value="Transposase IS200-like"/>
    <property type="match status" value="1"/>
</dbReference>
<dbReference type="EMBL" id="CP048222">
    <property type="protein sequence ID" value="QHT72000.1"/>
    <property type="molecule type" value="Genomic_DNA"/>
</dbReference>
<dbReference type="PANTHER" id="PTHR33360:SF2">
    <property type="entry name" value="TRANSPOSASE FOR INSERTION SEQUENCE ELEMENT IS200"/>
    <property type="match status" value="1"/>
</dbReference>
<name>A0A6C0GXC1_9BACT</name>
<dbReference type="Proteomes" id="UP000480178">
    <property type="component" value="Chromosome"/>
</dbReference>
<evidence type="ECO:0000313" key="2">
    <source>
        <dbReference type="EMBL" id="QHT72000.1"/>
    </source>
</evidence>
<feature type="domain" description="Transposase IS200-like" evidence="1">
    <location>
        <begin position="4"/>
        <end position="80"/>
    </location>
</feature>
<dbReference type="GO" id="GO:0006313">
    <property type="term" value="P:DNA transposition"/>
    <property type="evidence" value="ECO:0007669"/>
    <property type="project" value="InterPro"/>
</dbReference>
<dbReference type="SUPFAM" id="SSF143422">
    <property type="entry name" value="Transposase IS200-like"/>
    <property type="match status" value="1"/>
</dbReference>
<dbReference type="GO" id="GO:0004803">
    <property type="term" value="F:transposase activity"/>
    <property type="evidence" value="ECO:0007669"/>
    <property type="project" value="InterPro"/>
</dbReference>
<evidence type="ECO:0000259" key="1">
    <source>
        <dbReference type="Pfam" id="PF01797"/>
    </source>
</evidence>
<reference evidence="2 3" key="1">
    <citation type="submission" date="2020-01" db="EMBL/GenBank/DDBJ databases">
        <authorList>
            <person name="Kim M.K."/>
        </authorList>
    </citation>
    <scope>NUCLEOTIDE SEQUENCE [LARGE SCALE GENOMIC DNA]</scope>
    <source>
        <strain evidence="2 3">172606-1</strain>
    </source>
</reference>
<dbReference type="RefSeq" id="WP_162447902.1">
    <property type="nucleotide sequence ID" value="NZ_CP048222.1"/>
</dbReference>
<gene>
    <name evidence="2" type="primary">tnpA</name>
    <name evidence="2" type="ORF">GXP67_12630</name>
</gene>
<proteinExistence type="predicted"/>
<protein>
    <submittedName>
        <fullName evidence="2">IS200/IS605 family transposase</fullName>
    </submittedName>
</protein>
<dbReference type="AlphaFoldDB" id="A0A6C0GXC1"/>
<dbReference type="InterPro" id="IPR036515">
    <property type="entry name" value="Transposase_17_sf"/>
</dbReference>
<keyword evidence="3" id="KW-1185">Reference proteome</keyword>
<dbReference type="KEGG" id="rhoz:GXP67_12630"/>
<dbReference type="NCBIfam" id="NF033573">
    <property type="entry name" value="transpos_IS200"/>
    <property type="match status" value="1"/>
</dbReference>
<dbReference type="Pfam" id="PF01797">
    <property type="entry name" value="Y1_Tnp"/>
    <property type="match status" value="1"/>
</dbReference>
<dbReference type="InterPro" id="IPR002686">
    <property type="entry name" value="Transposase_17"/>
</dbReference>
<dbReference type="PANTHER" id="PTHR33360">
    <property type="entry name" value="TRANSPOSASE FOR INSERTION SEQUENCE ELEMENT IS200"/>
    <property type="match status" value="1"/>
</dbReference>